<evidence type="ECO:0000256" key="1">
    <source>
        <dbReference type="SAM" id="MobiDB-lite"/>
    </source>
</evidence>
<keyword evidence="3" id="KW-1185">Reference proteome</keyword>
<gene>
    <name evidence="2" type="ORF">PXEA_LOCUS11637</name>
</gene>
<feature type="region of interest" description="Disordered" evidence="1">
    <location>
        <begin position="1"/>
        <end position="183"/>
    </location>
</feature>
<feature type="compositionally biased region" description="Basic residues" evidence="1">
    <location>
        <begin position="235"/>
        <end position="246"/>
    </location>
</feature>
<dbReference type="Proteomes" id="UP000784294">
    <property type="component" value="Unassembled WGS sequence"/>
</dbReference>
<evidence type="ECO:0000313" key="3">
    <source>
        <dbReference type="Proteomes" id="UP000784294"/>
    </source>
</evidence>
<sequence length="435" mass="47429">AYNYGHQPISLPQPSENTSLPSDHPPPPGIDTKDESRGPTTEPPSSYTSWYQAQVHPHAYNYSHDHPPIRFSIAPVTKPPDKPQASFDATQPYSVPPSSSTEAAARWNAANSGYTVYQPPPSPNVGPRPNAPNWYTPSPSSNKGPRFPFKQTFTSPSVPKTENPKDVDSGIGTPPKSQWPQEITVLRPSFVPLSDQVKASKACDNSLLLRPYDASPSTLSLKPKVESSDMQSPFNRRRHSRFRRSKSGSSSSSQSRYRSRSRSGSRSRSSSASCSSRSSTNDNHRAKHSNQKYVPGYSSKRLCSHEDNRSLKRRKSNRSENGDSHPQSGARGGRGAKQCKRGRGASNSISTANSQIEVKTKNFVRGGKRGARAAVWSVDGTGLARLNQRADRFKDHLGETSSMSGAGAIARSASQLMLMFADDASDLSADLERCS</sequence>
<proteinExistence type="predicted"/>
<comment type="caution">
    <text evidence="2">The sequence shown here is derived from an EMBL/GenBank/DDBJ whole genome shotgun (WGS) entry which is preliminary data.</text>
</comment>
<feature type="compositionally biased region" description="Polar residues" evidence="1">
    <location>
        <begin position="151"/>
        <end position="160"/>
    </location>
</feature>
<accession>A0A448WR99</accession>
<feature type="compositionally biased region" description="Polar residues" evidence="1">
    <location>
        <begin position="10"/>
        <end position="21"/>
    </location>
</feature>
<feature type="compositionally biased region" description="Low complexity" evidence="1">
    <location>
        <begin position="247"/>
        <end position="256"/>
    </location>
</feature>
<reference evidence="2" key="1">
    <citation type="submission" date="2018-11" db="EMBL/GenBank/DDBJ databases">
        <authorList>
            <consortium name="Pathogen Informatics"/>
        </authorList>
    </citation>
    <scope>NUCLEOTIDE SEQUENCE</scope>
</reference>
<feature type="compositionally biased region" description="Pro residues" evidence="1">
    <location>
        <begin position="118"/>
        <end position="130"/>
    </location>
</feature>
<feature type="compositionally biased region" description="Low complexity" evidence="1">
    <location>
        <begin position="266"/>
        <end position="279"/>
    </location>
</feature>
<dbReference type="OrthoDB" id="199574at2759"/>
<evidence type="ECO:0000313" key="2">
    <source>
        <dbReference type="EMBL" id="VEL18197.1"/>
    </source>
</evidence>
<feature type="compositionally biased region" description="Polar residues" evidence="1">
    <location>
        <begin position="87"/>
        <end position="102"/>
    </location>
</feature>
<feature type="compositionally biased region" description="Polar residues" evidence="1">
    <location>
        <begin position="133"/>
        <end position="143"/>
    </location>
</feature>
<feature type="non-terminal residue" evidence="2">
    <location>
        <position position="1"/>
    </location>
</feature>
<organism evidence="2 3">
    <name type="scientific">Protopolystoma xenopodis</name>
    <dbReference type="NCBI Taxonomy" id="117903"/>
    <lineage>
        <taxon>Eukaryota</taxon>
        <taxon>Metazoa</taxon>
        <taxon>Spiralia</taxon>
        <taxon>Lophotrochozoa</taxon>
        <taxon>Platyhelminthes</taxon>
        <taxon>Monogenea</taxon>
        <taxon>Polyopisthocotylea</taxon>
        <taxon>Polystomatidea</taxon>
        <taxon>Polystomatidae</taxon>
        <taxon>Protopolystoma</taxon>
    </lineage>
</organism>
<name>A0A448WR99_9PLAT</name>
<protein>
    <submittedName>
        <fullName evidence="2">Uncharacterized protein</fullName>
    </submittedName>
</protein>
<dbReference type="EMBL" id="CAAALY010036003">
    <property type="protein sequence ID" value="VEL18197.1"/>
    <property type="molecule type" value="Genomic_DNA"/>
</dbReference>
<dbReference type="AlphaFoldDB" id="A0A448WR99"/>
<feature type="region of interest" description="Disordered" evidence="1">
    <location>
        <begin position="201"/>
        <end position="353"/>
    </location>
</feature>
<feature type="compositionally biased region" description="Polar residues" evidence="1">
    <location>
        <begin position="43"/>
        <end position="52"/>
    </location>
</feature>